<accession>A0AA40FA32</accession>
<protein>
    <submittedName>
        <fullName evidence="2">Uncharacterized protein</fullName>
    </submittedName>
</protein>
<evidence type="ECO:0000313" key="3">
    <source>
        <dbReference type="Proteomes" id="UP001172155"/>
    </source>
</evidence>
<dbReference type="EMBL" id="JAUKUD010000001">
    <property type="protein sequence ID" value="KAK0753965.1"/>
    <property type="molecule type" value="Genomic_DNA"/>
</dbReference>
<evidence type="ECO:0000256" key="1">
    <source>
        <dbReference type="SAM" id="MobiDB-lite"/>
    </source>
</evidence>
<feature type="compositionally biased region" description="Basic residues" evidence="1">
    <location>
        <begin position="179"/>
        <end position="190"/>
    </location>
</feature>
<feature type="region of interest" description="Disordered" evidence="1">
    <location>
        <begin position="171"/>
        <end position="190"/>
    </location>
</feature>
<feature type="region of interest" description="Disordered" evidence="1">
    <location>
        <begin position="1"/>
        <end position="40"/>
    </location>
</feature>
<dbReference type="AlphaFoldDB" id="A0AA40FA32"/>
<evidence type="ECO:0000313" key="2">
    <source>
        <dbReference type="EMBL" id="KAK0753965.1"/>
    </source>
</evidence>
<proteinExistence type="predicted"/>
<keyword evidence="3" id="KW-1185">Reference proteome</keyword>
<dbReference type="Proteomes" id="UP001172155">
    <property type="component" value="Unassembled WGS sequence"/>
</dbReference>
<comment type="caution">
    <text evidence="2">The sequence shown here is derived from an EMBL/GenBank/DDBJ whole genome shotgun (WGS) entry which is preliminary data.</text>
</comment>
<sequence>MAFAAPTAATDKSHVDAPDLDAQRLWTPEPEPSDSDGDTYTAWGRKHLGEDWYQQRSIMLKECDVYVPVDICYEDNDKEEMNLKFFQWNYQGFSREEQEQLGRMHGFPGRPLFPLQKDRIHCFRNFEELSEPTRPRPKPEKEMDRFLFLWKLFLSDKELAELARLYGFDTDKRPDGVLHKGRAGKRRAAA</sequence>
<organism evidence="2 3">
    <name type="scientific">Schizothecium vesticola</name>
    <dbReference type="NCBI Taxonomy" id="314040"/>
    <lineage>
        <taxon>Eukaryota</taxon>
        <taxon>Fungi</taxon>
        <taxon>Dikarya</taxon>
        <taxon>Ascomycota</taxon>
        <taxon>Pezizomycotina</taxon>
        <taxon>Sordariomycetes</taxon>
        <taxon>Sordariomycetidae</taxon>
        <taxon>Sordariales</taxon>
        <taxon>Schizotheciaceae</taxon>
        <taxon>Schizothecium</taxon>
    </lineage>
</organism>
<reference evidence="2" key="1">
    <citation type="submission" date="2023-06" db="EMBL/GenBank/DDBJ databases">
        <title>Genome-scale phylogeny and comparative genomics of the fungal order Sordariales.</title>
        <authorList>
            <consortium name="Lawrence Berkeley National Laboratory"/>
            <person name="Hensen N."/>
            <person name="Bonometti L."/>
            <person name="Westerberg I."/>
            <person name="Brannstrom I.O."/>
            <person name="Guillou S."/>
            <person name="Cros-Aarteil S."/>
            <person name="Calhoun S."/>
            <person name="Haridas S."/>
            <person name="Kuo A."/>
            <person name="Mondo S."/>
            <person name="Pangilinan J."/>
            <person name="Riley R."/>
            <person name="LaButti K."/>
            <person name="Andreopoulos B."/>
            <person name="Lipzen A."/>
            <person name="Chen C."/>
            <person name="Yanf M."/>
            <person name="Daum C."/>
            <person name="Ng V."/>
            <person name="Clum A."/>
            <person name="Steindorff A."/>
            <person name="Ohm R."/>
            <person name="Martin F."/>
            <person name="Silar P."/>
            <person name="Natvig D."/>
            <person name="Lalanne C."/>
            <person name="Gautier V."/>
            <person name="Ament-velasquez S.L."/>
            <person name="Kruys A."/>
            <person name="Hutchinson M.I."/>
            <person name="Powell A.J."/>
            <person name="Barry K."/>
            <person name="Miller A.N."/>
            <person name="Grigoriev I.V."/>
            <person name="Debuchy R."/>
            <person name="Gladieux P."/>
            <person name="Thoren M.H."/>
            <person name="Johannesson H."/>
        </authorList>
    </citation>
    <scope>NUCLEOTIDE SEQUENCE</scope>
    <source>
        <strain evidence="2">SMH3187-1</strain>
    </source>
</reference>
<name>A0AA40FA32_9PEZI</name>
<gene>
    <name evidence="2" type="ORF">B0T18DRAFT_424426</name>
</gene>